<evidence type="ECO:0000313" key="1">
    <source>
        <dbReference type="EMBL" id="TKY91655.1"/>
    </source>
</evidence>
<sequence length="661" mass="73053">MVLDNRGYRVSGAVVDYIVYNNTNQIIANGNHIQEVRKGFYDASFTITDADVGGAGFDGSVPNVFTISVSVNYDSMDFSGITKTFGVGRWGCDRCHLGYDWIDGLNNPIAREIYPWSYFPDGGPEGPHNWKNILGGNGADETTFNISYLTDSTFTHTPSDYLNEYPYHEKTNRKQPWHDNCTPCHIGSGRLRYDSQDTSELPWLVYAKSEVVECTFCHGMDGGYNTTYWPDTPGYAYGEHYKVSPPDGEQKDPYLSRQSCSNALCHGHINSSKPGAIDNAYPTCADCHPISFGSNVPQWMDTTSGDPRDIGGHPYEGNNDKAVVNCSFCHNQFHSLYDGSNVLSCIDCHNQVYEDIDTGYNNYSMNDDPDNLAPGGSSMTHKKDTITSSYCGSDPQGLSGTGSFLYARHANPLSSGGWPGATGSDRNADQVCLNCHARIVRNTGILHEQRWNCTRCESCHEIWINQVILDANDTHYSSNCIECHDIPPALPDNYSGSDQTQYTNAPNIHYISAPQCTDCHAATLPGSAHVWSMENIPKNYMRTPAIGLMLSESVHKDLVLDTSTNRPTNYPGCLICHTDVGFNIDPDNTKITITDYCGVHTWYSMPVCTKCHSIDSSIIRPGLKACEQLNHEWDNNAQCLTCHNNQNAGRDHGHDVAPGSS</sequence>
<accession>A0AC61SAQ4</accession>
<reference evidence="1" key="1">
    <citation type="submission" date="2018-09" db="EMBL/GenBank/DDBJ databases">
        <title>A genomic encyclopedia of anaerobic methanotrophic archaea.</title>
        <authorList>
            <person name="Skennerton C.T."/>
            <person name="Chadwick G.L."/>
            <person name="Laso-Perez R."/>
            <person name="Leu A.O."/>
            <person name="Speth D.R."/>
            <person name="Yu H."/>
            <person name="Morgan-Lang C."/>
            <person name="Hatzenpichler R."/>
            <person name="Goudeau D."/>
            <person name="Malmstrom R."/>
            <person name="Woyke T."/>
            <person name="Hallam S."/>
            <person name="Tyson G.W."/>
            <person name="Wegener G."/>
            <person name="Boetius A."/>
            <person name="Orphan V.J."/>
        </authorList>
    </citation>
    <scope>NUCLEOTIDE SEQUENCE</scope>
    <source>
        <strain evidence="1">CONS3730D10UFb2</strain>
    </source>
</reference>
<dbReference type="EMBL" id="QYBA01000154">
    <property type="protein sequence ID" value="TKY91655.1"/>
    <property type="molecule type" value="Genomic_DNA"/>
</dbReference>
<evidence type="ECO:0000313" key="2">
    <source>
        <dbReference type="Proteomes" id="UP000315423"/>
    </source>
</evidence>
<gene>
    <name evidence="1" type="ORF">C5S46_04695</name>
</gene>
<name>A0AC61SAQ4_9EURY</name>
<dbReference type="Proteomes" id="UP000315423">
    <property type="component" value="Unassembled WGS sequence"/>
</dbReference>
<organism evidence="1 2">
    <name type="scientific">Candidatus Methanomarinus sp</name>
    <dbReference type="NCBI Taxonomy" id="3386244"/>
    <lineage>
        <taxon>Archaea</taxon>
        <taxon>Methanobacteriati</taxon>
        <taxon>Methanobacteriota</taxon>
        <taxon>Stenosarchaea group</taxon>
        <taxon>Methanomicrobia</taxon>
        <taxon>Methanosarcinales</taxon>
        <taxon>ANME-2 cluster</taxon>
        <taxon>Candidatus Methanocomedenaceae</taxon>
        <taxon>Candidatus Methanomarinus</taxon>
    </lineage>
</organism>
<proteinExistence type="predicted"/>
<protein>
    <submittedName>
        <fullName evidence="1">Uncharacterized protein</fullName>
    </submittedName>
</protein>
<comment type="caution">
    <text evidence="1">The sequence shown here is derived from an EMBL/GenBank/DDBJ whole genome shotgun (WGS) entry which is preliminary data.</text>
</comment>